<keyword evidence="3" id="KW-1185">Reference proteome</keyword>
<comment type="caution">
    <text evidence="2">The sequence shown here is derived from an EMBL/GenBank/DDBJ whole genome shotgun (WGS) entry which is preliminary data.</text>
</comment>
<dbReference type="AlphaFoldDB" id="A0A1J6K714"/>
<accession>A0A1J6K714</accession>
<evidence type="ECO:0000313" key="3">
    <source>
        <dbReference type="Proteomes" id="UP000187609"/>
    </source>
</evidence>
<protein>
    <submittedName>
        <fullName evidence="2">Uncharacterized protein</fullName>
    </submittedName>
</protein>
<name>A0A1J6K714_NICAT</name>
<dbReference type="SMR" id="A0A1J6K714"/>
<dbReference type="EMBL" id="MJEQ01004872">
    <property type="protein sequence ID" value="OIT20832.1"/>
    <property type="molecule type" value="Genomic_DNA"/>
</dbReference>
<gene>
    <name evidence="2" type="ORF">A4A49_38989</name>
</gene>
<evidence type="ECO:0000313" key="2">
    <source>
        <dbReference type="EMBL" id="OIT20832.1"/>
    </source>
</evidence>
<proteinExistence type="predicted"/>
<dbReference type="Gramene" id="OIT20832">
    <property type="protein sequence ID" value="OIT20832"/>
    <property type="gene ID" value="A4A49_38989"/>
</dbReference>
<organism evidence="2 3">
    <name type="scientific">Nicotiana attenuata</name>
    <name type="common">Coyote tobacco</name>
    <dbReference type="NCBI Taxonomy" id="49451"/>
    <lineage>
        <taxon>Eukaryota</taxon>
        <taxon>Viridiplantae</taxon>
        <taxon>Streptophyta</taxon>
        <taxon>Embryophyta</taxon>
        <taxon>Tracheophyta</taxon>
        <taxon>Spermatophyta</taxon>
        <taxon>Magnoliopsida</taxon>
        <taxon>eudicotyledons</taxon>
        <taxon>Gunneridae</taxon>
        <taxon>Pentapetalae</taxon>
        <taxon>asterids</taxon>
        <taxon>lamiids</taxon>
        <taxon>Solanales</taxon>
        <taxon>Solanaceae</taxon>
        <taxon>Nicotianoideae</taxon>
        <taxon>Nicotianeae</taxon>
        <taxon>Nicotiana</taxon>
    </lineage>
</organism>
<sequence length="71" mass="8154">MEHKRFRILSSTQNKTKANTIYIPKGSSNLRRPNKGFEMNQLRKKNEEKMISSPASRGNRFQSSKTAILTA</sequence>
<evidence type="ECO:0000256" key="1">
    <source>
        <dbReference type="SAM" id="MobiDB-lite"/>
    </source>
</evidence>
<feature type="region of interest" description="Disordered" evidence="1">
    <location>
        <begin position="48"/>
        <end position="71"/>
    </location>
</feature>
<dbReference type="Proteomes" id="UP000187609">
    <property type="component" value="Unassembled WGS sequence"/>
</dbReference>
<feature type="compositionally biased region" description="Polar residues" evidence="1">
    <location>
        <begin position="53"/>
        <end position="71"/>
    </location>
</feature>
<reference evidence="2" key="1">
    <citation type="submission" date="2016-11" db="EMBL/GenBank/DDBJ databases">
        <title>The genome of Nicotiana attenuata.</title>
        <authorList>
            <person name="Xu S."/>
            <person name="Brockmoeller T."/>
            <person name="Gaquerel E."/>
            <person name="Navarro A."/>
            <person name="Kuhl H."/>
            <person name="Gase K."/>
            <person name="Ling Z."/>
            <person name="Zhou W."/>
            <person name="Kreitzer C."/>
            <person name="Stanke M."/>
            <person name="Tang H."/>
            <person name="Lyons E."/>
            <person name="Pandey P."/>
            <person name="Pandey S.P."/>
            <person name="Timmermann B."/>
            <person name="Baldwin I.T."/>
        </authorList>
    </citation>
    <scope>NUCLEOTIDE SEQUENCE [LARGE SCALE GENOMIC DNA]</scope>
    <source>
        <strain evidence="2">UT</strain>
    </source>
</reference>